<dbReference type="Proteomes" id="UP000324629">
    <property type="component" value="Unassembled WGS sequence"/>
</dbReference>
<feature type="transmembrane region" description="Helical" evidence="10">
    <location>
        <begin position="234"/>
        <end position="256"/>
    </location>
</feature>
<evidence type="ECO:0000256" key="4">
    <source>
        <dbReference type="ARBA" id="ARBA00022692"/>
    </source>
</evidence>
<feature type="transmembrane region" description="Helical" evidence="10">
    <location>
        <begin position="276"/>
        <end position="298"/>
    </location>
</feature>
<dbReference type="GO" id="GO:0019706">
    <property type="term" value="F:protein-cysteine S-palmitoyltransferase activity"/>
    <property type="evidence" value="ECO:0007669"/>
    <property type="project" value="UniProtKB-EC"/>
</dbReference>
<evidence type="ECO:0000256" key="5">
    <source>
        <dbReference type="ARBA" id="ARBA00022989"/>
    </source>
</evidence>
<evidence type="ECO:0000256" key="11">
    <source>
        <dbReference type="SAM" id="MobiDB-lite"/>
    </source>
</evidence>
<dbReference type="EC" id="2.3.1.225" evidence="10"/>
<name>A0A5J4NJC4_9TREM</name>
<evidence type="ECO:0000256" key="9">
    <source>
        <dbReference type="ARBA" id="ARBA00023315"/>
    </source>
</evidence>
<comment type="catalytic activity">
    <reaction evidence="10">
        <text>L-cysteinyl-[protein] + hexadecanoyl-CoA = S-hexadecanoyl-L-cysteinyl-[protein] + CoA</text>
        <dbReference type="Rhea" id="RHEA:36683"/>
        <dbReference type="Rhea" id="RHEA-COMP:10131"/>
        <dbReference type="Rhea" id="RHEA-COMP:11032"/>
        <dbReference type="ChEBI" id="CHEBI:29950"/>
        <dbReference type="ChEBI" id="CHEBI:57287"/>
        <dbReference type="ChEBI" id="CHEBI:57379"/>
        <dbReference type="ChEBI" id="CHEBI:74151"/>
        <dbReference type="EC" id="2.3.1.225"/>
    </reaction>
</comment>
<accession>A0A5J4NJC4</accession>
<keyword evidence="5 10" id="KW-1133">Transmembrane helix</keyword>
<comment type="subcellular location">
    <subcellularLocation>
        <location evidence="1">Endomembrane system</location>
        <topology evidence="1">Multi-pass membrane protein</topology>
    </subcellularLocation>
</comment>
<evidence type="ECO:0000256" key="3">
    <source>
        <dbReference type="ARBA" id="ARBA00022679"/>
    </source>
</evidence>
<dbReference type="Pfam" id="PF01529">
    <property type="entry name" value="DHHC"/>
    <property type="match status" value="1"/>
</dbReference>
<protein>
    <recommendedName>
        <fullName evidence="10">Palmitoyltransferase</fullName>
        <ecNumber evidence="10">2.3.1.225</ecNumber>
    </recommendedName>
</protein>
<feature type="region of interest" description="Disordered" evidence="11">
    <location>
        <begin position="394"/>
        <end position="450"/>
    </location>
</feature>
<dbReference type="EMBL" id="QNGE01002515">
    <property type="protein sequence ID" value="KAA3675449.1"/>
    <property type="molecule type" value="Genomic_DNA"/>
</dbReference>
<dbReference type="GO" id="GO:0005794">
    <property type="term" value="C:Golgi apparatus"/>
    <property type="evidence" value="ECO:0007669"/>
    <property type="project" value="TreeGrafter"/>
</dbReference>
<comment type="similarity">
    <text evidence="2 10">Belongs to the DHHC palmitoyltransferase family.</text>
</comment>
<evidence type="ECO:0000256" key="8">
    <source>
        <dbReference type="ARBA" id="ARBA00023288"/>
    </source>
</evidence>
<keyword evidence="9 10" id="KW-0012">Acyltransferase</keyword>
<keyword evidence="4 10" id="KW-0812">Transmembrane</keyword>
<keyword evidence="14" id="KW-1185">Reference proteome</keyword>
<dbReference type="InterPro" id="IPR039859">
    <property type="entry name" value="PFA4/ZDH16/20/ERF2-like"/>
</dbReference>
<organism evidence="13 14">
    <name type="scientific">Paragonimus westermani</name>
    <dbReference type="NCBI Taxonomy" id="34504"/>
    <lineage>
        <taxon>Eukaryota</taxon>
        <taxon>Metazoa</taxon>
        <taxon>Spiralia</taxon>
        <taxon>Lophotrochozoa</taxon>
        <taxon>Platyhelminthes</taxon>
        <taxon>Trematoda</taxon>
        <taxon>Digenea</taxon>
        <taxon>Plagiorchiida</taxon>
        <taxon>Troglotremata</taxon>
        <taxon>Troglotrematidae</taxon>
        <taxon>Paragonimus</taxon>
    </lineage>
</organism>
<dbReference type="PANTHER" id="PTHR22883">
    <property type="entry name" value="ZINC FINGER DHHC DOMAIN CONTAINING PROTEIN"/>
    <property type="match status" value="1"/>
</dbReference>
<proteinExistence type="inferred from homology"/>
<evidence type="ECO:0000313" key="14">
    <source>
        <dbReference type="Proteomes" id="UP000324629"/>
    </source>
</evidence>
<dbReference type="GO" id="GO:0005783">
    <property type="term" value="C:endoplasmic reticulum"/>
    <property type="evidence" value="ECO:0007669"/>
    <property type="project" value="TreeGrafter"/>
</dbReference>
<dbReference type="PROSITE" id="PS50216">
    <property type="entry name" value="DHHC"/>
    <property type="match status" value="1"/>
</dbReference>
<gene>
    <name evidence="13" type="ORF">DEA37_0012133</name>
</gene>
<keyword evidence="6 10" id="KW-0472">Membrane</keyword>
<dbReference type="GO" id="GO:0006612">
    <property type="term" value="P:protein targeting to membrane"/>
    <property type="evidence" value="ECO:0007669"/>
    <property type="project" value="TreeGrafter"/>
</dbReference>
<keyword evidence="7" id="KW-0564">Palmitate</keyword>
<dbReference type="PANTHER" id="PTHR22883:SF301">
    <property type="entry name" value="PALMITOYLTRANSFERASE ZDHHC12"/>
    <property type="match status" value="1"/>
</dbReference>
<keyword evidence="3 10" id="KW-0808">Transferase</keyword>
<evidence type="ECO:0000259" key="12">
    <source>
        <dbReference type="Pfam" id="PF01529"/>
    </source>
</evidence>
<evidence type="ECO:0000256" key="1">
    <source>
        <dbReference type="ARBA" id="ARBA00004127"/>
    </source>
</evidence>
<dbReference type="AlphaFoldDB" id="A0A5J4NJC4"/>
<dbReference type="InterPro" id="IPR001594">
    <property type="entry name" value="Palmitoyltrfase_DHHC"/>
</dbReference>
<feature type="transmembrane region" description="Helical" evidence="10">
    <location>
        <begin position="43"/>
        <end position="62"/>
    </location>
</feature>
<evidence type="ECO:0000313" key="13">
    <source>
        <dbReference type="EMBL" id="KAA3675449.1"/>
    </source>
</evidence>
<feature type="compositionally biased region" description="Polar residues" evidence="11">
    <location>
        <begin position="436"/>
        <end position="450"/>
    </location>
</feature>
<evidence type="ECO:0000256" key="10">
    <source>
        <dbReference type="RuleBase" id="RU079119"/>
    </source>
</evidence>
<comment type="domain">
    <text evidence="10">The DHHC domain is required for palmitoyltransferase activity.</text>
</comment>
<evidence type="ECO:0000256" key="2">
    <source>
        <dbReference type="ARBA" id="ARBA00008574"/>
    </source>
</evidence>
<feature type="transmembrane region" description="Helical" evidence="10">
    <location>
        <begin position="12"/>
        <end position="37"/>
    </location>
</feature>
<keyword evidence="8" id="KW-0449">Lipoprotein</keyword>
<evidence type="ECO:0000256" key="7">
    <source>
        <dbReference type="ARBA" id="ARBA00023139"/>
    </source>
</evidence>
<comment type="caution">
    <text evidence="13">The sequence shown here is derived from an EMBL/GenBank/DDBJ whole genome shotgun (WGS) entry which is preliminary data.</text>
</comment>
<feature type="domain" description="Palmitoyltransferase DHHC" evidence="12">
    <location>
        <begin position="189"/>
        <end position="308"/>
    </location>
</feature>
<sequence length="450" mass="51047">MKKVSMKQFVRFLHVGISLSVLLPLLFFPASVLHHMIFNGEDLPHGILYLIFFSTALVAYFITSCSDPGYLTDEKARFFRHRRGHLSESGDHPEDPGTSCIDIPGELGLSPTDIHDEDGGQFMHPTAGHNMTTTFSEMKPQPEPHISGWPVLSQLCRWFSLPYRSFVDATFPTVTVFEDPILTLSVPVRFCKHCLLEQPLRCRHCPDCNRCVIKFDHHCPWISNCIGERNHSSFVVFLTLQAFVLWWTLYLSWSSIIPRYLWADWFRANGLFLAEILVLLFIGIPITILLGFHTYLALANRTTWETLAHENIAYLRDLEDRTNPFNQGCVRNCYAFCCSRFPFGWDRIYAEAVEQTSCVQRDTIDANVHVDQKPTPELTKPVYVRLVNTAGELQIPPPKPGVTLHSAENPDSNSHSSDPRLHGPNTGDRFGDNTIRVISNISESKSASVA</sequence>
<reference evidence="13 14" key="1">
    <citation type="journal article" date="2019" name="Gigascience">
        <title>Whole-genome sequence of the oriental lung fluke Paragonimus westermani.</title>
        <authorList>
            <person name="Oey H."/>
            <person name="Zakrzewski M."/>
            <person name="Narain K."/>
            <person name="Devi K.R."/>
            <person name="Agatsuma T."/>
            <person name="Nawaratna S."/>
            <person name="Gobert G.N."/>
            <person name="Jones M.K."/>
            <person name="Ragan M.A."/>
            <person name="McManus D.P."/>
            <person name="Krause L."/>
        </authorList>
    </citation>
    <scope>NUCLEOTIDE SEQUENCE [LARGE SCALE GENOMIC DNA]</scope>
    <source>
        <strain evidence="13 14">IND2009</strain>
    </source>
</reference>
<evidence type="ECO:0000256" key="6">
    <source>
        <dbReference type="ARBA" id="ARBA00023136"/>
    </source>
</evidence>